<reference evidence="1 2" key="1">
    <citation type="submission" date="2020-01" db="EMBL/GenBank/DDBJ databases">
        <title>Identification and distribution of gene clusters putatively required for synthesis of sphingolipid metabolism inhibitors in phylogenetically diverse species of the filamentous fungus Fusarium.</title>
        <authorList>
            <person name="Kim H.-S."/>
            <person name="Busman M."/>
            <person name="Brown D.W."/>
            <person name="Divon H."/>
            <person name="Uhlig S."/>
            <person name="Proctor R.H."/>
        </authorList>
    </citation>
    <scope>NUCLEOTIDE SEQUENCE [LARGE SCALE GENOMIC DNA]</scope>
    <source>
        <strain evidence="1 2">NRRL 20459</strain>
    </source>
</reference>
<evidence type="ECO:0000313" key="2">
    <source>
        <dbReference type="Proteomes" id="UP000554235"/>
    </source>
</evidence>
<dbReference type="EMBL" id="JAADYS010001249">
    <property type="protein sequence ID" value="KAF4464055.1"/>
    <property type="molecule type" value="Genomic_DNA"/>
</dbReference>
<proteinExistence type="predicted"/>
<keyword evidence="2" id="KW-1185">Reference proteome</keyword>
<protein>
    <submittedName>
        <fullName evidence="1">Chitinase</fullName>
    </submittedName>
</protein>
<sequence length="249" mass="29203">MPEHRPCWDRLYWTDMLDHLLERKEIRSDPRFGLVIIRGAYGDDGAWTDAVHTIAREFTMDCQGKHAHLAELYDAPVIEDREKLENAGSVQVRAVFDEWARKDLERLHGSEFEPWEPNRGLPVTWRGINRSHGIYTFSFRHEYCIFIDQHCLDSFNTGNNPVTRVIARNWFPFWPTPGFNLEKEDLADVNGDTYEFPNSPIEGCRYLDVGWVYVKAPALTSYYENFQGDFSLWADYYKRPPDVAGFLRQ</sequence>
<gene>
    <name evidence="1" type="ORF">FALBO_9119</name>
</gene>
<name>A0A8H4P9A7_9HYPO</name>
<dbReference type="AlphaFoldDB" id="A0A8H4P9A7"/>
<comment type="caution">
    <text evidence="1">The sequence shown here is derived from an EMBL/GenBank/DDBJ whole genome shotgun (WGS) entry which is preliminary data.</text>
</comment>
<dbReference type="Proteomes" id="UP000554235">
    <property type="component" value="Unassembled WGS sequence"/>
</dbReference>
<evidence type="ECO:0000313" key="1">
    <source>
        <dbReference type="EMBL" id="KAF4464055.1"/>
    </source>
</evidence>
<organism evidence="1 2">
    <name type="scientific">Fusarium albosuccineum</name>
    <dbReference type="NCBI Taxonomy" id="1237068"/>
    <lineage>
        <taxon>Eukaryota</taxon>
        <taxon>Fungi</taxon>
        <taxon>Dikarya</taxon>
        <taxon>Ascomycota</taxon>
        <taxon>Pezizomycotina</taxon>
        <taxon>Sordariomycetes</taxon>
        <taxon>Hypocreomycetidae</taxon>
        <taxon>Hypocreales</taxon>
        <taxon>Nectriaceae</taxon>
        <taxon>Fusarium</taxon>
        <taxon>Fusarium decemcellulare species complex</taxon>
    </lineage>
</organism>
<accession>A0A8H4P9A7</accession>
<dbReference type="OrthoDB" id="4424523at2759"/>